<gene>
    <name evidence="22" type="ORF">UFOPK2782_00196</name>
</gene>
<dbReference type="Gene3D" id="2.40.50.140">
    <property type="entry name" value="Nucleic acid-binding proteins"/>
    <property type="match status" value="1"/>
</dbReference>
<dbReference type="InterPro" id="IPR002547">
    <property type="entry name" value="tRNA-bd_dom"/>
</dbReference>
<evidence type="ECO:0000256" key="5">
    <source>
        <dbReference type="ARBA" id="ARBA00012814"/>
    </source>
</evidence>
<dbReference type="GO" id="GO:0009328">
    <property type="term" value="C:phenylalanine-tRNA ligase complex"/>
    <property type="evidence" value="ECO:0007669"/>
    <property type="project" value="TreeGrafter"/>
</dbReference>
<dbReference type="PROSITE" id="PS50886">
    <property type="entry name" value="TRBD"/>
    <property type="match status" value="1"/>
</dbReference>
<dbReference type="Pfam" id="PF03147">
    <property type="entry name" value="FDX-ACB"/>
    <property type="match status" value="1"/>
</dbReference>
<dbReference type="InterPro" id="IPR033714">
    <property type="entry name" value="tRNA_bind_bactPheRS"/>
</dbReference>
<dbReference type="InterPro" id="IPR045864">
    <property type="entry name" value="aa-tRNA-synth_II/BPL/LPL"/>
</dbReference>
<keyword evidence="10" id="KW-0479">Metal-binding</keyword>
<dbReference type="GO" id="GO:0000049">
    <property type="term" value="F:tRNA binding"/>
    <property type="evidence" value="ECO:0007669"/>
    <property type="project" value="UniProtKB-KW"/>
</dbReference>
<comment type="similarity">
    <text evidence="3">Belongs to the phenylalanyl-tRNA synthetase beta subunit family. Type 1 subfamily.</text>
</comment>
<dbReference type="Pfam" id="PF17759">
    <property type="entry name" value="tRNA_synthFbeta"/>
    <property type="match status" value="1"/>
</dbReference>
<dbReference type="InterPro" id="IPR020825">
    <property type="entry name" value="Phe-tRNA_synthase-like_B3/B4"/>
</dbReference>
<dbReference type="EC" id="6.1.1.20" evidence="5"/>
<accession>A0A6J6S2Z3</accession>
<evidence type="ECO:0000259" key="21">
    <source>
        <dbReference type="PROSITE" id="PS51483"/>
    </source>
</evidence>
<evidence type="ECO:0000256" key="4">
    <source>
        <dbReference type="ARBA" id="ARBA00011209"/>
    </source>
</evidence>
<keyword evidence="9" id="KW-0436">Ligase</keyword>
<comment type="subcellular location">
    <subcellularLocation>
        <location evidence="2">Cytoplasm</location>
    </subcellularLocation>
</comment>
<dbReference type="SMART" id="SM00873">
    <property type="entry name" value="B3_4"/>
    <property type="match status" value="1"/>
</dbReference>
<dbReference type="InterPro" id="IPR012340">
    <property type="entry name" value="NA-bd_OB-fold"/>
</dbReference>
<dbReference type="InterPro" id="IPR009061">
    <property type="entry name" value="DNA-bd_dom_put_sf"/>
</dbReference>
<dbReference type="InterPro" id="IPR045060">
    <property type="entry name" value="Phe-tRNA-ligase_IIc_bsu"/>
</dbReference>
<evidence type="ECO:0000313" key="22">
    <source>
        <dbReference type="EMBL" id="CAB4729103.1"/>
    </source>
</evidence>
<protein>
    <recommendedName>
        <fullName evidence="6">Phenylalanine--tRNA ligase beta subunit</fullName>
        <ecNumber evidence="5">6.1.1.20</ecNumber>
    </recommendedName>
    <alternativeName>
        <fullName evidence="17">Phenylalanyl-tRNA synthetase beta subunit</fullName>
    </alternativeName>
</protein>
<dbReference type="InterPro" id="IPR005121">
    <property type="entry name" value="Fdx_antiC-bd"/>
</dbReference>
<keyword evidence="13" id="KW-0460">Magnesium</keyword>
<dbReference type="HAMAP" id="MF_00283">
    <property type="entry name" value="Phe_tRNA_synth_beta1"/>
    <property type="match status" value="1"/>
</dbReference>
<dbReference type="Pfam" id="PF03483">
    <property type="entry name" value="B3_4"/>
    <property type="match status" value="1"/>
</dbReference>
<evidence type="ECO:0000256" key="13">
    <source>
        <dbReference type="ARBA" id="ARBA00022842"/>
    </source>
</evidence>
<dbReference type="PANTHER" id="PTHR10947">
    <property type="entry name" value="PHENYLALANYL-TRNA SYNTHETASE BETA CHAIN AND LEUCINE-RICH REPEAT-CONTAINING PROTEIN 47"/>
    <property type="match status" value="1"/>
</dbReference>
<feature type="domain" description="TRNA-binding" evidence="19">
    <location>
        <begin position="42"/>
        <end position="153"/>
    </location>
</feature>
<dbReference type="Pfam" id="PF03484">
    <property type="entry name" value="B5"/>
    <property type="match status" value="1"/>
</dbReference>
<evidence type="ECO:0000259" key="19">
    <source>
        <dbReference type="PROSITE" id="PS50886"/>
    </source>
</evidence>
<evidence type="ECO:0000256" key="2">
    <source>
        <dbReference type="ARBA" id="ARBA00004496"/>
    </source>
</evidence>
<organism evidence="22">
    <name type="scientific">freshwater metagenome</name>
    <dbReference type="NCBI Taxonomy" id="449393"/>
    <lineage>
        <taxon>unclassified sequences</taxon>
        <taxon>metagenomes</taxon>
        <taxon>ecological metagenomes</taxon>
    </lineage>
</organism>
<dbReference type="SUPFAM" id="SSF50249">
    <property type="entry name" value="Nucleic acid-binding proteins"/>
    <property type="match status" value="1"/>
</dbReference>
<dbReference type="EMBL" id="CAEZYS010000013">
    <property type="protein sequence ID" value="CAB4729103.1"/>
    <property type="molecule type" value="Genomic_DNA"/>
</dbReference>
<comment type="catalytic activity">
    <reaction evidence="18">
        <text>tRNA(Phe) + L-phenylalanine + ATP = L-phenylalanyl-tRNA(Phe) + AMP + diphosphate + H(+)</text>
        <dbReference type="Rhea" id="RHEA:19413"/>
        <dbReference type="Rhea" id="RHEA-COMP:9668"/>
        <dbReference type="Rhea" id="RHEA-COMP:9699"/>
        <dbReference type="ChEBI" id="CHEBI:15378"/>
        <dbReference type="ChEBI" id="CHEBI:30616"/>
        <dbReference type="ChEBI" id="CHEBI:33019"/>
        <dbReference type="ChEBI" id="CHEBI:58095"/>
        <dbReference type="ChEBI" id="CHEBI:78442"/>
        <dbReference type="ChEBI" id="CHEBI:78531"/>
        <dbReference type="ChEBI" id="CHEBI:456215"/>
        <dbReference type="EC" id="6.1.1.20"/>
    </reaction>
</comment>
<dbReference type="Gene3D" id="3.50.40.10">
    <property type="entry name" value="Phenylalanyl-trna Synthetase, Chain B, domain 3"/>
    <property type="match status" value="1"/>
</dbReference>
<reference evidence="22" key="1">
    <citation type="submission" date="2020-05" db="EMBL/GenBank/DDBJ databases">
        <authorList>
            <person name="Chiriac C."/>
            <person name="Salcher M."/>
            <person name="Ghai R."/>
            <person name="Kavagutti S V."/>
        </authorList>
    </citation>
    <scope>NUCLEOTIDE SEQUENCE</scope>
</reference>
<dbReference type="InterPro" id="IPR041616">
    <property type="entry name" value="PheRS_beta_core"/>
</dbReference>
<evidence type="ECO:0000256" key="11">
    <source>
        <dbReference type="ARBA" id="ARBA00022741"/>
    </source>
</evidence>
<dbReference type="SUPFAM" id="SSF46955">
    <property type="entry name" value="Putative DNA-binding domain"/>
    <property type="match status" value="1"/>
</dbReference>
<sequence>MKIPLSWIREFVDLPKSIAISEIEEAFVRVGFEVEEIIEAGSDLTGPLVIGRVDSIEELTGNKKPIRYVGLDCGEGNIRFVICGATNFKTGDLVVAALPGAVLPNDFAISARETYGKTSNGMICSARELGLSEDHSGIIVLPTESAKPGDDAIALLEIRDVIIDAAVNPDRGYALSIRGLARELAAALNLKYIDPVSKVDPTKYQINKDGIQVSVEDKSALSIVFIRSVSGFNATSPTPLWMSRRIEKCGMRSISLAVDITNYVMLELGQPLHAFDSSKIDGSLIIKRAGASVKFKTLDGQERLLDKDDLVVADKKTPLALAGVMGGASSEVTEATTSIALEAARFDPISIARGSRRHKLSSEASRRLERGVDPSLAEIASARAIDLMVELGGAKHLGSAKSGEPKFAPVVTFNPNFVSKYLGTTVSLNEVEEKLKVVGCDVAKKSDTQWLIDPPSWRADLQLAPDLVEEVARMIGYQRIPSTLPTGKKGAQLTPAQQRKRGVANYLAGRGFSEVFCSPFVDPSFVANLGFTGDRAKSFKLANPMSEEFPDLRTHLLPGLLLTAVRNQGRGAKDIAIFEIGSVFRNIEKLDSPGLVSVEKVPDDKTKSIIYKSVPNQPLHIGAIVAGKLASDSWHTKGEKFTWVEAISFARSIVETTGNTSETVPSDFAPWHPGRCAEITVAGKPVGHAGELHPRVISLLGLPERSCAFVVVLSAIPFLESKKAATLVTMPPAIQDISLMVDQAIPAASIERALREGAGELLESITVFDRYEKVEEGKISLAFTLVFRAPDRTLTADEVSKYRQAATDKAQKEYGAILRS</sequence>
<dbReference type="InterPro" id="IPR004532">
    <property type="entry name" value="Phe-tRNA-ligase_IIc_bsu_bact"/>
</dbReference>
<evidence type="ECO:0000256" key="18">
    <source>
        <dbReference type="ARBA" id="ARBA00049255"/>
    </source>
</evidence>
<evidence type="ECO:0000256" key="9">
    <source>
        <dbReference type="ARBA" id="ARBA00022598"/>
    </source>
</evidence>
<dbReference type="PROSITE" id="PS51483">
    <property type="entry name" value="B5"/>
    <property type="match status" value="1"/>
</dbReference>
<comment type="cofactor">
    <cofactor evidence="1">
        <name>Mg(2+)</name>
        <dbReference type="ChEBI" id="CHEBI:18420"/>
    </cofactor>
</comment>
<evidence type="ECO:0000256" key="16">
    <source>
        <dbReference type="ARBA" id="ARBA00023146"/>
    </source>
</evidence>
<dbReference type="SUPFAM" id="SSF56037">
    <property type="entry name" value="PheT/TilS domain"/>
    <property type="match status" value="1"/>
</dbReference>
<dbReference type="Pfam" id="PF01588">
    <property type="entry name" value="tRNA_bind"/>
    <property type="match status" value="1"/>
</dbReference>
<evidence type="ECO:0000256" key="3">
    <source>
        <dbReference type="ARBA" id="ARBA00008653"/>
    </source>
</evidence>
<name>A0A6J6S2Z3_9ZZZZ</name>
<keyword evidence="7" id="KW-0963">Cytoplasm</keyword>
<evidence type="ECO:0000256" key="14">
    <source>
        <dbReference type="ARBA" id="ARBA00022884"/>
    </source>
</evidence>
<keyword evidence="12" id="KW-0067">ATP-binding</keyword>
<evidence type="ECO:0000256" key="1">
    <source>
        <dbReference type="ARBA" id="ARBA00001946"/>
    </source>
</evidence>
<dbReference type="SUPFAM" id="SSF55681">
    <property type="entry name" value="Class II aaRS and biotin synthetases"/>
    <property type="match status" value="1"/>
</dbReference>
<dbReference type="InterPro" id="IPR005147">
    <property type="entry name" value="tRNA_synthase_B5-dom"/>
</dbReference>
<dbReference type="GO" id="GO:0005524">
    <property type="term" value="F:ATP binding"/>
    <property type="evidence" value="ECO:0007669"/>
    <property type="project" value="UniProtKB-KW"/>
</dbReference>
<keyword evidence="14" id="KW-0694">RNA-binding</keyword>
<dbReference type="PROSITE" id="PS51447">
    <property type="entry name" value="FDX_ACB"/>
    <property type="match status" value="1"/>
</dbReference>
<dbReference type="Gene3D" id="3.30.70.380">
    <property type="entry name" value="Ferrodoxin-fold anticodon-binding domain"/>
    <property type="match status" value="1"/>
</dbReference>
<dbReference type="AlphaFoldDB" id="A0A6J6S2Z3"/>
<evidence type="ECO:0000256" key="17">
    <source>
        <dbReference type="ARBA" id="ARBA00033189"/>
    </source>
</evidence>
<keyword evidence="15" id="KW-0648">Protein biosynthesis</keyword>
<evidence type="ECO:0000256" key="10">
    <source>
        <dbReference type="ARBA" id="ARBA00022723"/>
    </source>
</evidence>
<dbReference type="CDD" id="cd00769">
    <property type="entry name" value="PheRS_beta_core"/>
    <property type="match status" value="1"/>
</dbReference>
<dbReference type="GO" id="GO:0000287">
    <property type="term" value="F:magnesium ion binding"/>
    <property type="evidence" value="ECO:0007669"/>
    <property type="project" value="InterPro"/>
</dbReference>
<evidence type="ECO:0000256" key="15">
    <source>
        <dbReference type="ARBA" id="ARBA00022917"/>
    </source>
</evidence>
<feature type="domain" description="FDX-ACB" evidence="20">
    <location>
        <begin position="728"/>
        <end position="819"/>
    </location>
</feature>
<dbReference type="SMART" id="SM00874">
    <property type="entry name" value="B5"/>
    <property type="match status" value="1"/>
</dbReference>
<dbReference type="InterPro" id="IPR036690">
    <property type="entry name" value="Fdx_antiC-bd_sf"/>
</dbReference>
<dbReference type="Gene3D" id="3.30.930.10">
    <property type="entry name" value="Bira Bifunctional Protein, Domain 2"/>
    <property type="match status" value="1"/>
</dbReference>
<feature type="domain" description="B5" evidence="21">
    <location>
        <begin position="406"/>
        <end position="482"/>
    </location>
</feature>
<dbReference type="Gene3D" id="3.30.56.10">
    <property type="match status" value="2"/>
</dbReference>
<comment type="subunit">
    <text evidence="4">Tetramer of two alpha and two beta subunits.</text>
</comment>
<dbReference type="CDD" id="cd02796">
    <property type="entry name" value="tRNA_bind_bactPheRS"/>
    <property type="match status" value="1"/>
</dbReference>
<proteinExistence type="inferred from homology"/>
<evidence type="ECO:0000256" key="8">
    <source>
        <dbReference type="ARBA" id="ARBA00022555"/>
    </source>
</evidence>
<evidence type="ECO:0000256" key="7">
    <source>
        <dbReference type="ARBA" id="ARBA00022490"/>
    </source>
</evidence>
<dbReference type="InterPro" id="IPR005146">
    <property type="entry name" value="B3/B4_tRNA-bd"/>
</dbReference>
<dbReference type="GO" id="GO:0004826">
    <property type="term" value="F:phenylalanine-tRNA ligase activity"/>
    <property type="evidence" value="ECO:0007669"/>
    <property type="project" value="UniProtKB-EC"/>
</dbReference>
<dbReference type="GO" id="GO:0006432">
    <property type="term" value="P:phenylalanyl-tRNA aminoacylation"/>
    <property type="evidence" value="ECO:0007669"/>
    <property type="project" value="InterPro"/>
</dbReference>
<keyword evidence="8" id="KW-0820">tRNA-binding</keyword>
<dbReference type="PANTHER" id="PTHR10947:SF0">
    <property type="entry name" value="PHENYLALANINE--TRNA LIGASE BETA SUBUNIT"/>
    <property type="match status" value="1"/>
</dbReference>
<dbReference type="SMART" id="SM00896">
    <property type="entry name" value="FDX-ACB"/>
    <property type="match status" value="1"/>
</dbReference>
<dbReference type="NCBIfam" id="TIGR00472">
    <property type="entry name" value="pheT_bact"/>
    <property type="match status" value="1"/>
</dbReference>
<dbReference type="SUPFAM" id="SSF54991">
    <property type="entry name" value="Anticodon-binding domain of PheRS"/>
    <property type="match status" value="1"/>
</dbReference>
<evidence type="ECO:0000256" key="6">
    <source>
        <dbReference type="ARBA" id="ARBA00017032"/>
    </source>
</evidence>
<evidence type="ECO:0000256" key="12">
    <source>
        <dbReference type="ARBA" id="ARBA00022840"/>
    </source>
</evidence>
<evidence type="ECO:0000259" key="20">
    <source>
        <dbReference type="PROSITE" id="PS51447"/>
    </source>
</evidence>
<keyword evidence="16" id="KW-0030">Aminoacyl-tRNA synthetase</keyword>
<keyword evidence="11" id="KW-0547">Nucleotide-binding</keyword>